<evidence type="ECO:0000256" key="10">
    <source>
        <dbReference type="ARBA" id="ARBA00035093"/>
    </source>
</evidence>
<protein>
    <recommendedName>
        <fullName evidence="12">Choline transporter-like protein</fullName>
    </recommendedName>
</protein>
<comment type="function">
    <text evidence="11">Choline/H+ antiporter.</text>
</comment>
<evidence type="ECO:0000256" key="8">
    <source>
        <dbReference type="ARBA" id="ARBA00023136"/>
    </source>
</evidence>
<evidence type="ECO:0000256" key="12">
    <source>
        <dbReference type="RuleBase" id="RU368066"/>
    </source>
</evidence>
<evidence type="ECO:0000313" key="14">
    <source>
        <dbReference type="Proteomes" id="UP000299084"/>
    </source>
</evidence>
<feature type="transmembrane region" description="Helical" evidence="12">
    <location>
        <begin position="150"/>
        <end position="173"/>
    </location>
</feature>
<keyword evidence="9" id="KW-0325">Glycoprotein</keyword>
<keyword evidence="7 12" id="KW-1133">Transmembrane helix</keyword>
<sequence>MLIFLRNRIRISIALLKEGSNKDILTFILLLSLPRYHTGSLAFGSLILATVQMFRLILEYLDKRLKQAQSNISKFLKCCLRCCFWCLEKAVRFLNRNAYVMVSRLFFDKINCLPQIAIYGKNFCRSARDAFNLLMRNILKVAVMDRVTDFVLILGKILVAGCIVNDIFILFFTLQTVIIGSYLIAHGFFSVYAMCIETIFICFLEDLERNDGSTERPYYMSQSLLKILKEQNAQTEKQ</sequence>
<evidence type="ECO:0000256" key="5">
    <source>
        <dbReference type="ARBA" id="ARBA00022475"/>
    </source>
</evidence>
<dbReference type="Proteomes" id="UP000299084">
    <property type="component" value="Unassembled WGS sequence"/>
</dbReference>
<dbReference type="AlphaFoldDB" id="A0A5N4DCA3"/>
<dbReference type="InterPro" id="IPR007603">
    <property type="entry name" value="Choline_transptr-like"/>
</dbReference>
<proteinExistence type="inferred from homology"/>
<accession>A0A5N4DCA3</accession>
<dbReference type="GO" id="GO:0015101">
    <property type="term" value="F:organic cation transmembrane transporter activity"/>
    <property type="evidence" value="ECO:0007669"/>
    <property type="project" value="UniProtKB-ARBA"/>
</dbReference>
<comment type="caution">
    <text evidence="13">The sequence shown here is derived from an EMBL/GenBank/DDBJ whole genome shotgun (WGS) entry which is preliminary data.</text>
</comment>
<evidence type="ECO:0000256" key="2">
    <source>
        <dbReference type="ARBA" id="ARBA00007168"/>
    </source>
</evidence>
<evidence type="ECO:0000313" key="13">
    <source>
        <dbReference type="EMBL" id="KAB1268666.1"/>
    </source>
</evidence>
<name>A0A5N4DCA3_CAMDR</name>
<feature type="transmembrane region" description="Helical" evidence="12">
    <location>
        <begin position="39"/>
        <end position="58"/>
    </location>
</feature>
<dbReference type="EMBL" id="JWIN03000013">
    <property type="protein sequence ID" value="KAB1268666.1"/>
    <property type="molecule type" value="Genomic_DNA"/>
</dbReference>
<evidence type="ECO:0000256" key="11">
    <source>
        <dbReference type="ARBA" id="ARBA00037726"/>
    </source>
</evidence>
<dbReference type="GO" id="GO:0005886">
    <property type="term" value="C:plasma membrane"/>
    <property type="evidence" value="ECO:0007669"/>
    <property type="project" value="UniProtKB-SubCell"/>
</dbReference>
<dbReference type="GO" id="GO:0015297">
    <property type="term" value="F:antiporter activity"/>
    <property type="evidence" value="ECO:0007669"/>
    <property type="project" value="UniProtKB-KW"/>
</dbReference>
<evidence type="ECO:0000256" key="3">
    <source>
        <dbReference type="ARBA" id="ARBA00022448"/>
    </source>
</evidence>
<evidence type="ECO:0000256" key="9">
    <source>
        <dbReference type="ARBA" id="ARBA00023180"/>
    </source>
</evidence>
<dbReference type="PANTHER" id="PTHR12385">
    <property type="entry name" value="CHOLINE TRANSPORTER-LIKE (SLC FAMILY 44)"/>
    <property type="match status" value="1"/>
</dbReference>
<dbReference type="PANTHER" id="PTHR12385:SF42">
    <property type="entry name" value="CHOLINE TRANSPORTER-LIKE PROTEIN 5"/>
    <property type="match status" value="1"/>
</dbReference>
<feature type="transmembrane region" description="Helical" evidence="12">
    <location>
        <begin position="179"/>
        <end position="204"/>
    </location>
</feature>
<keyword evidence="4" id="KW-0050">Antiport</keyword>
<comment type="catalytic activity">
    <reaction evidence="10">
        <text>choline(out) + n H(+)(in) = choline(in) + n H(+)(out)</text>
        <dbReference type="Rhea" id="RHEA:75463"/>
        <dbReference type="ChEBI" id="CHEBI:15354"/>
        <dbReference type="ChEBI" id="CHEBI:15378"/>
    </reaction>
</comment>
<dbReference type="Pfam" id="PF04515">
    <property type="entry name" value="Choline_transpo"/>
    <property type="match status" value="2"/>
</dbReference>
<keyword evidence="14" id="KW-1185">Reference proteome</keyword>
<gene>
    <name evidence="13" type="ORF">Cadr_000014126</name>
</gene>
<evidence type="ECO:0000256" key="7">
    <source>
        <dbReference type="ARBA" id="ARBA00022989"/>
    </source>
</evidence>
<keyword evidence="6 12" id="KW-0812">Transmembrane</keyword>
<keyword evidence="8 12" id="KW-0472">Membrane</keyword>
<evidence type="ECO:0000256" key="4">
    <source>
        <dbReference type="ARBA" id="ARBA00022449"/>
    </source>
</evidence>
<evidence type="ECO:0000256" key="6">
    <source>
        <dbReference type="ARBA" id="ARBA00022692"/>
    </source>
</evidence>
<keyword evidence="5" id="KW-1003">Cell membrane</keyword>
<evidence type="ECO:0000256" key="1">
    <source>
        <dbReference type="ARBA" id="ARBA00004651"/>
    </source>
</evidence>
<comment type="similarity">
    <text evidence="2 12">Belongs to the CTL (choline transporter-like) family.</text>
</comment>
<comment type="caution">
    <text evidence="12">Lacks conserved residue(s) required for the propagation of feature annotation.</text>
</comment>
<comment type="subcellular location">
    <subcellularLocation>
        <location evidence="1 12">Cell membrane</location>
        <topology evidence="1 12">Multi-pass membrane protein</topology>
    </subcellularLocation>
</comment>
<keyword evidence="3" id="KW-0813">Transport</keyword>
<organism evidence="13 14">
    <name type="scientific">Camelus dromedarius</name>
    <name type="common">Dromedary</name>
    <name type="synonym">Arabian camel</name>
    <dbReference type="NCBI Taxonomy" id="9838"/>
    <lineage>
        <taxon>Eukaryota</taxon>
        <taxon>Metazoa</taxon>
        <taxon>Chordata</taxon>
        <taxon>Craniata</taxon>
        <taxon>Vertebrata</taxon>
        <taxon>Euteleostomi</taxon>
        <taxon>Mammalia</taxon>
        <taxon>Eutheria</taxon>
        <taxon>Laurasiatheria</taxon>
        <taxon>Artiodactyla</taxon>
        <taxon>Tylopoda</taxon>
        <taxon>Camelidae</taxon>
        <taxon>Camelus</taxon>
    </lineage>
</organism>
<comment type="function">
    <text evidence="12">Choline transporter.</text>
</comment>
<reference evidence="13 14" key="1">
    <citation type="journal article" date="2019" name="Mol. Ecol. Resour.">
        <title>Improving Illumina assemblies with Hi-C and long reads: an example with the North African dromedary.</title>
        <authorList>
            <person name="Elbers J.P."/>
            <person name="Rogers M.F."/>
            <person name="Perelman P.L."/>
            <person name="Proskuryakova A.A."/>
            <person name="Serdyukova N.A."/>
            <person name="Johnson W.E."/>
            <person name="Horin P."/>
            <person name="Corander J."/>
            <person name="Murphy D."/>
            <person name="Burger P.A."/>
        </authorList>
    </citation>
    <scope>NUCLEOTIDE SEQUENCE [LARGE SCALE GENOMIC DNA]</scope>
    <source>
        <strain evidence="13">Drom800</strain>
        <tissue evidence="13">Blood</tissue>
    </source>
</reference>